<evidence type="ECO:0000313" key="3">
    <source>
        <dbReference type="Proteomes" id="UP000777265"/>
    </source>
</evidence>
<evidence type="ECO:0000259" key="1">
    <source>
        <dbReference type="Pfam" id="PF12172"/>
    </source>
</evidence>
<dbReference type="EMBL" id="JAAYEE010000067">
    <property type="protein sequence ID" value="NLW34571.1"/>
    <property type="molecule type" value="Genomic_DNA"/>
</dbReference>
<dbReference type="SUPFAM" id="SSF50249">
    <property type="entry name" value="Nucleic acid-binding proteins"/>
    <property type="match status" value="1"/>
</dbReference>
<protein>
    <recommendedName>
        <fullName evidence="1">ChsH2 rubredoxin-like zinc ribbon domain-containing protein</fullName>
    </recommendedName>
</protein>
<reference evidence="2" key="1">
    <citation type="journal article" date="2020" name="Biotechnol. Biofuels">
        <title>New insights from the biogas microbiome by comprehensive genome-resolved metagenomics of nearly 1600 species originating from multiple anaerobic digesters.</title>
        <authorList>
            <person name="Campanaro S."/>
            <person name="Treu L."/>
            <person name="Rodriguez-R L.M."/>
            <person name="Kovalovszki A."/>
            <person name="Ziels R.M."/>
            <person name="Maus I."/>
            <person name="Zhu X."/>
            <person name="Kougias P.G."/>
            <person name="Basile A."/>
            <person name="Luo G."/>
            <person name="Schluter A."/>
            <person name="Konstantinidis K.T."/>
            <person name="Angelidaki I."/>
        </authorList>
    </citation>
    <scope>NUCLEOTIDE SEQUENCE</scope>
    <source>
        <strain evidence="2">AS06rmzACSIP_7</strain>
    </source>
</reference>
<evidence type="ECO:0000313" key="2">
    <source>
        <dbReference type="EMBL" id="NLW34571.1"/>
    </source>
</evidence>
<dbReference type="InterPro" id="IPR012340">
    <property type="entry name" value="NA-bd_OB-fold"/>
</dbReference>
<dbReference type="STRING" id="909663.GCA_000512235_01525"/>
<reference evidence="2" key="2">
    <citation type="submission" date="2020-01" db="EMBL/GenBank/DDBJ databases">
        <authorList>
            <person name="Campanaro S."/>
        </authorList>
    </citation>
    <scope>NUCLEOTIDE SEQUENCE</scope>
    <source>
        <strain evidence="2">AS06rmzACSIP_7</strain>
    </source>
</reference>
<dbReference type="InterPro" id="IPR052513">
    <property type="entry name" value="Thioester_dehydratase-like"/>
</dbReference>
<accession>A0A351U226</accession>
<organism evidence="2 3">
    <name type="scientific">Syntrophorhabdus aromaticivorans</name>
    <dbReference type="NCBI Taxonomy" id="328301"/>
    <lineage>
        <taxon>Bacteria</taxon>
        <taxon>Pseudomonadati</taxon>
        <taxon>Thermodesulfobacteriota</taxon>
        <taxon>Syntrophorhabdia</taxon>
        <taxon>Syntrophorhabdales</taxon>
        <taxon>Syntrophorhabdaceae</taxon>
        <taxon>Syntrophorhabdus</taxon>
    </lineage>
</organism>
<name>A0A351U226_9BACT</name>
<dbReference type="Proteomes" id="UP000777265">
    <property type="component" value="Unassembled WGS sequence"/>
</dbReference>
<gene>
    <name evidence="2" type="ORF">GXY80_03680</name>
</gene>
<proteinExistence type="predicted"/>
<dbReference type="PANTHER" id="PTHR34075">
    <property type="entry name" value="BLR3430 PROTEIN"/>
    <property type="match status" value="1"/>
</dbReference>
<dbReference type="Gene3D" id="6.10.30.10">
    <property type="match status" value="1"/>
</dbReference>
<comment type="caution">
    <text evidence="2">The sequence shown here is derived from an EMBL/GenBank/DDBJ whole genome shotgun (WGS) entry which is preliminary data.</text>
</comment>
<sequence length="165" mass="18603">MSFGIPILDNLYPATMDLWPIQAKEFNMVYPFYENLKQGRFTTTKCKDCGHVMFPPRGVICPECYSENLEYIDLPTKGKVLIFTEEVKGVPLGYDSPLIHAVIDLGVEPCRRMITKIVNCPAGVLKRGDEVQLSVFEVPPTPIEKGRAGTIMAERVFFAFEPVKK</sequence>
<dbReference type="AlphaFoldDB" id="A0A351U226"/>
<dbReference type="Pfam" id="PF12172">
    <property type="entry name" value="zf-ChsH2"/>
    <property type="match status" value="1"/>
</dbReference>
<dbReference type="PANTHER" id="PTHR34075:SF5">
    <property type="entry name" value="BLR3430 PROTEIN"/>
    <property type="match status" value="1"/>
</dbReference>
<dbReference type="InterPro" id="IPR022002">
    <property type="entry name" value="ChsH2_Znr"/>
</dbReference>
<feature type="domain" description="ChsH2 rubredoxin-like zinc ribbon" evidence="1">
    <location>
        <begin position="36"/>
        <end position="70"/>
    </location>
</feature>